<evidence type="ECO:0000259" key="2">
    <source>
        <dbReference type="Pfam" id="PF14111"/>
    </source>
</evidence>
<dbReference type="AlphaFoldDB" id="A0AAP0QFD0"/>
<feature type="region of interest" description="Disordered" evidence="1">
    <location>
        <begin position="226"/>
        <end position="329"/>
    </location>
</feature>
<organism evidence="3 4">
    <name type="scientific">Citrus x changshan-huyou</name>
    <dbReference type="NCBI Taxonomy" id="2935761"/>
    <lineage>
        <taxon>Eukaryota</taxon>
        <taxon>Viridiplantae</taxon>
        <taxon>Streptophyta</taxon>
        <taxon>Embryophyta</taxon>
        <taxon>Tracheophyta</taxon>
        <taxon>Spermatophyta</taxon>
        <taxon>Magnoliopsida</taxon>
        <taxon>eudicotyledons</taxon>
        <taxon>Gunneridae</taxon>
        <taxon>Pentapetalae</taxon>
        <taxon>rosids</taxon>
        <taxon>malvids</taxon>
        <taxon>Sapindales</taxon>
        <taxon>Rutaceae</taxon>
        <taxon>Aurantioideae</taxon>
        <taxon>Citrus</taxon>
    </lineage>
</organism>
<sequence>MEKDLTLSINDGHATKKAKFIAQGDDGDNPEHFSFRDKLMESEKRNEEEMIGVEDDLVFGPEDITVGDDGFSVIDLDNGYYLVRFRSEGDADFALTQGLWTIMGHCLVTQPWTPHFDSFTESINTIIAWIRLPGIALHYYHKRILRMLEDLDRDISGDMVVAMAEKGDALAPGGYPIFGPLMVVTRKGKDRLEKGNEFQQDSGQGQWSNYGKDSHFAVLANFEEGDSNNATNIEPTNPSSNKQGPAKYNLRVETKQKKQASKTIKPNTSSSPKLLSREGPYLSDIHGTHASPKNSTNPTLAEPQHGFLVGGDNGQLAKAQDEPPDYGRN</sequence>
<evidence type="ECO:0000256" key="1">
    <source>
        <dbReference type="SAM" id="MobiDB-lite"/>
    </source>
</evidence>
<name>A0AAP0QFD0_9ROSI</name>
<comment type="caution">
    <text evidence="3">The sequence shown here is derived from an EMBL/GenBank/DDBJ whole genome shotgun (WGS) entry which is preliminary data.</text>
</comment>
<gene>
    <name evidence="3" type="ORF">WN944_024058</name>
</gene>
<feature type="compositionally biased region" description="Polar residues" evidence="1">
    <location>
        <begin position="261"/>
        <end position="273"/>
    </location>
</feature>
<dbReference type="InterPro" id="IPR025558">
    <property type="entry name" value="DUF4283"/>
</dbReference>
<dbReference type="InterPro" id="IPR040256">
    <property type="entry name" value="At4g02000-like"/>
</dbReference>
<dbReference type="EMBL" id="JBCGBO010000024">
    <property type="protein sequence ID" value="KAK9180922.1"/>
    <property type="molecule type" value="Genomic_DNA"/>
</dbReference>
<feature type="compositionally biased region" description="Basic and acidic residues" evidence="1">
    <location>
        <begin position="319"/>
        <end position="329"/>
    </location>
</feature>
<dbReference type="PANTHER" id="PTHR31286">
    <property type="entry name" value="GLYCINE-RICH CELL WALL STRUCTURAL PROTEIN 1.8-LIKE"/>
    <property type="match status" value="1"/>
</dbReference>
<protein>
    <recommendedName>
        <fullName evidence="2">DUF4283 domain-containing protein</fullName>
    </recommendedName>
</protein>
<keyword evidence="4" id="KW-1185">Reference proteome</keyword>
<evidence type="ECO:0000313" key="3">
    <source>
        <dbReference type="EMBL" id="KAK9180922.1"/>
    </source>
</evidence>
<proteinExistence type="predicted"/>
<feature type="domain" description="DUF4283" evidence="2">
    <location>
        <begin position="70"/>
        <end position="117"/>
    </location>
</feature>
<dbReference type="Proteomes" id="UP001428341">
    <property type="component" value="Unassembled WGS sequence"/>
</dbReference>
<feature type="compositionally biased region" description="Polar residues" evidence="1">
    <location>
        <begin position="227"/>
        <end position="243"/>
    </location>
</feature>
<accession>A0AAP0QFD0</accession>
<evidence type="ECO:0000313" key="4">
    <source>
        <dbReference type="Proteomes" id="UP001428341"/>
    </source>
</evidence>
<dbReference type="PANTHER" id="PTHR31286:SF99">
    <property type="entry name" value="DUF4283 DOMAIN-CONTAINING PROTEIN"/>
    <property type="match status" value="1"/>
</dbReference>
<reference evidence="3 4" key="1">
    <citation type="submission" date="2024-05" db="EMBL/GenBank/DDBJ databases">
        <title>Haplotype-resolved chromosome-level genome assembly of Huyou (Citrus changshanensis).</title>
        <authorList>
            <person name="Miao C."/>
            <person name="Chen W."/>
            <person name="Wu Y."/>
            <person name="Wang L."/>
            <person name="Zhao S."/>
            <person name="Grierson D."/>
            <person name="Xu C."/>
            <person name="Chen K."/>
        </authorList>
    </citation>
    <scope>NUCLEOTIDE SEQUENCE [LARGE SCALE GENOMIC DNA]</scope>
    <source>
        <strain evidence="3">01-14</strain>
        <tissue evidence="3">Leaf</tissue>
    </source>
</reference>
<dbReference type="Pfam" id="PF14111">
    <property type="entry name" value="DUF4283"/>
    <property type="match status" value="1"/>
</dbReference>